<keyword evidence="3" id="KW-1185">Reference proteome</keyword>
<reference evidence="2 3" key="1">
    <citation type="submission" date="2012-08" db="EMBL/GenBank/DDBJ databases">
        <title>Oryza genome evolution.</title>
        <authorList>
            <person name="Wing R.A."/>
        </authorList>
    </citation>
    <scope>NUCLEOTIDE SEQUENCE</scope>
</reference>
<reference evidence="2" key="3">
    <citation type="submission" date="2015-04" db="UniProtKB">
        <authorList>
            <consortium name="EnsemblPlants"/>
        </authorList>
    </citation>
    <scope>IDENTIFICATION</scope>
</reference>
<name>A0A0D9XZM8_9ORYZ</name>
<dbReference type="Proteomes" id="UP000032180">
    <property type="component" value="Chromosome 12"/>
</dbReference>
<dbReference type="Gramene" id="LPERR12G10960.1">
    <property type="protein sequence ID" value="LPERR12G10960.1"/>
    <property type="gene ID" value="LPERR12G10960"/>
</dbReference>
<proteinExistence type="predicted"/>
<dbReference type="HOGENOM" id="CLU_2515906_0_0_1"/>
<dbReference type="EnsemblPlants" id="LPERR12G10960.1">
    <property type="protein sequence ID" value="LPERR12G10960.1"/>
    <property type="gene ID" value="LPERR12G10960"/>
</dbReference>
<evidence type="ECO:0000313" key="2">
    <source>
        <dbReference type="EnsemblPlants" id="LPERR12G10960.1"/>
    </source>
</evidence>
<evidence type="ECO:0000256" key="1">
    <source>
        <dbReference type="SAM" id="MobiDB-lite"/>
    </source>
</evidence>
<evidence type="ECO:0000313" key="3">
    <source>
        <dbReference type="Proteomes" id="UP000032180"/>
    </source>
</evidence>
<dbReference type="AlphaFoldDB" id="A0A0D9XZM8"/>
<sequence>MTSHGKSPSLRRRPSLSPGTAMTIPWTRKGVVSMPSVQPWYGTTTSLLLVEAIASIVSCLEWLNLLQEEEAMLVATVESLTQLHE</sequence>
<organism evidence="2 3">
    <name type="scientific">Leersia perrieri</name>
    <dbReference type="NCBI Taxonomy" id="77586"/>
    <lineage>
        <taxon>Eukaryota</taxon>
        <taxon>Viridiplantae</taxon>
        <taxon>Streptophyta</taxon>
        <taxon>Embryophyta</taxon>
        <taxon>Tracheophyta</taxon>
        <taxon>Spermatophyta</taxon>
        <taxon>Magnoliopsida</taxon>
        <taxon>Liliopsida</taxon>
        <taxon>Poales</taxon>
        <taxon>Poaceae</taxon>
        <taxon>BOP clade</taxon>
        <taxon>Oryzoideae</taxon>
        <taxon>Oryzeae</taxon>
        <taxon>Oryzinae</taxon>
        <taxon>Leersia</taxon>
    </lineage>
</organism>
<feature type="region of interest" description="Disordered" evidence="1">
    <location>
        <begin position="1"/>
        <end position="23"/>
    </location>
</feature>
<reference evidence="3" key="2">
    <citation type="submission" date="2013-12" db="EMBL/GenBank/DDBJ databases">
        <authorList>
            <person name="Yu Y."/>
            <person name="Lee S."/>
            <person name="de Baynast K."/>
            <person name="Wissotski M."/>
            <person name="Liu L."/>
            <person name="Talag J."/>
            <person name="Goicoechea J."/>
            <person name="Angelova A."/>
            <person name="Jetty R."/>
            <person name="Kudrna D."/>
            <person name="Golser W."/>
            <person name="Rivera L."/>
            <person name="Zhang J."/>
            <person name="Wing R."/>
        </authorList>
    </citation>
    <scope>NUCLEOTIDE SEQUENCE</scope>
</reference>
<accession>A0A0D9XZM8</accession>
<protein>
    <submittedName>
        <fullName evidence="2">Uncharacterized protein</fullName>
    </submittedName>
</protein>